<keyword evidence="11" id="KW-1185">Reference proteome</keyword>
<name>A0ABU6ZI13_9FABA</name>
<evidence type="ECO:0000313" key="10">
    <source>
        <dbReference type="EMBL" id="MED6221601.1"/>
    </source>
</evidence>
<feature type="domain" description="O-acyltransferase WSD1-like N-terminal" evidence="9">
    <location>
        <begin position="28"/>
        <end position="197"/>
    </location>
</feature>
<keyword evidence="4" id="KW-0808">Transferase</keyword>
<dbReference type="Gene3D" id="3.30.559.10">
    <property type="entry name" value="Chloramphenicol acetyltransferase-like domain"/>
    <property type="match status" value="1"/>
</dbReference>
<sequence>MASLSSGGRGEPLSPGSRLFHSPNFNCHVIAVLGFKTTINPQLFKEGFRQTVLKHPRFTSKLVNNGSRTEWISSTIDLDSHIIVPEINSSEIEFPDTFVKNYISNLTKVPLDITKPLWELHLLNIKTSDADSVGVFRMHHSMGDGISLMSLIIANTRKSSDPDALPTMPSSTKKKEQKRGGSRRLLMSLFGPLLAVWWALVLMWHTFVNLLMGILGILFLKETWTPLKGAPGVEHNTNCFVHRIVCINDIKLLKREMNTTFNDVLLAITQAGITRYLNRQRFEGANANGSAAKKGSSVLKNIRLRAAIIVNLRAVAGIQAVRRTADLRGRRRASVSDVEEGNGELRVWSRWHVGELQI</sequence>
<feature type="region of interest" description="Disordered" evidence="7">
    <location>
        <begin position="158"/>
        <end position="179"/>
    </location>
</feature>
<keyword evidence="5" id="KW-0012">Acyltransferase</keyword>
<evidence type="ECO:0000256" key="8">
    <source>
        <dbReference type="SAM" id="Phobius"/>
    </source>
</evidence>
<protein>
    <recommendedName>
        <fullName evidence="3">diacylglycerol O-acyltransferase</fullName>
        <ecNumber evidence="3">2.3.1.20</ecNumber>
    </recommendedName>
</protein>
<reference evidence="10 11" key="1">
    <citation type="journal article" date="2023" name="Plants (Basel)">
        <title>Bridging the Gap: Combining Genomics and Transcriptomics Approaches to Understand Stylosanthes scabra, an Orphan Legume from the Brazilian Caatinga.</title>
        <authorList>
            <person name="Ferreira-Neto J.R.C."/>
            <person name="da Silva M.D."/>
            <person name="Binneck E."/>
            <person name="de Melo N.F."/>
            <person name="da Silva R.H."/>
            <person name="de Melo A.L.T.M."/>
            <person name="Pandolfi V."/>
            <person name="Bustamante F.O."/>
            <person name="Brasileiro-Vidal A.C."/>
            <person name="Benko-Iseppon A.M."/>
        </authorList>
    </citation>
    <scope>NUCLEOTIDE SEQUENCE [LARGE SCALE GENOMIC DNA]</scope>
    <source>
        <tissue evidence="10">Leaves</tissue>
    </source>
</reference>
<evidence type="ECO:0000256" key="5">
    <source>
        <dbReference type="ARBA" id="ARBA00023315"/>
    </source>
</evidence>
<evidence type="ECO:0000259" key="9">
    <source>
        <dbReference type="Pfam" id="PF03007"/>
    </source>
</evidence>
<organism evidence="10 11">
    <name type="scientific">Stylosanthes scabra</name>
    <dbReference type="NCBI Taxonomy" id="79078"/>
    <lineage>
        <taxon>Eukaryota</taxon>
        <taxon>Viridiplantae</taxon>
        <taxon>Streptophyta</taxon>
        <taxon>Embryophyta</taxon>
        <taxon>Tracheophyta</taxon>
        <taxon>Spermatophyta</taxon>
        <taxon>Magnoliopsida</taxon>
        <taxon>eudicotyledons</taxon>
        <taxon>Gunneridae</taxon>
        <taxon>Pentapetalae</taxon>
        <taxon>rosids</taxon>
        <taxon>fabids</taxon>
        <taxon>Fabales</taxon>
        <taxon>Fabaceae</taxon>
        <taxon>Papilionoideae</taxon>
        <taxon>50 kb inversion clade</taxon>
        <taxon>dalbergioids sensu lato</taxon>
        <taxon>Dalbergieae</taxon>
        <taxon>Pterocarpus clade</taxon>
        <taxon>Stylosanthes</taxon>
    </lineage>
</organism>
<evidence type="ECO:0000256" key="3">
    <source>
        <dbReference type="ARBA" id="ARBA00013244"/>
    </source>
</evidence>
<evidence type="ECO:0000256" key="4">
    <source>
        <dbReference type="ARBA" id="ARBA00022679"/>
    </source>
</evidence>
<dbReference type="SUPFAM" id="SSF52777">
    <property type="entry name" value="CoA-dependent acyltransferases"/>
    <property type="match status" value="1"/>
</dbReference>
<dbReference type="PANTHER" id="PTHR31650">
    <property type="entry name" value="O-ACYLTRANSFERASE (WSD1-LIKE) FAMILY PROTEIN"/>
    <property type="match status" value="1"/>
</dbReference>
<dbReference type="EMBL" id="JASCZI010272310">
    <property type="protein sequence ID" value="MED6221601.1"/>
    <property type="molecule type" value="Genomic_DNA"/>
</dbReference>
<dbReference type="EC" id="2.3.1.20" evidence="3"/>
<keyword evidence="8" id="KW-0812">Transmembrane</keyword>
<dbReference type="Pfam" id="PF03007">
    <property type="entry name" value="WS_DGAT_cat"/>
    <property type="match status" value="1"/>
</dbReference>
<evidence type="ECO:0000256" key="7">
    <source>
        <dbReference type="SAM" id="MobiDB-lite"/>
    </source>
</evidence>
<comment type="caution">
    <text evidence="10">The sequence shown here is derived from an EMBL/GenBank/DDBJ whole genome shotgun (WGS) entry which is preliminary data.</text>
</comment>
<proteinExistence type="predicted"/>
<evidence type="ECO:0000256" key="1">
    <source>
        <dbReference type="ARBA" id="ARBA00004771"/>
    </source>
</evidence>
<comment type="pathway">
    <text evidence="1">Glycerolipid metabolism; triacylglycerol biosynthesis.</text>
</comment>
<keyword evidence="8" id="KW-1133">Transmembrane helix</keyword>
<dbReference type="PANTHER" id="PTHR31650:SF1">
    <property type="entry name" value="WAX ESTER SYNTHASE_DIACYLGLYCEROL ACYLTRANSFERASE 4-RELATED"/>
    <property type="match status" value="1"/>
</dbReference>
<dbReference type="InterPro" id="IPR045034">
    <property type="entry name" value="O-acyltransferase_WSD1-like"/>
</dbReference>
<accession>A0ABU6ZI13</accession>
<evidence type="ECO:0000313" key="11">
    <source>
        <dbReference type="Proteomes" id="UP001341840"/>
    </source>
</evidence>
<comment type="pathway">
    <text evidence="2">Lipid metabolism.</text>
</comment>
<dbReference type="Proteomes" id="UP001341840">
    <property type="component" value="Unassembled WGS sequence"/>
</dbReference>
<feature type="transmembrane region" description="Helical" evidence="8">
    <location>
        <begin position="185"/>
        <end position="207"/>
    </location>
</feature>
<evidence type="ECO:0000256" key="2">
    <source>
        <dbReference type="ARBA" id="ARBA00005189"/>
    </source>
</evidence>
<keyword evidence="8" id="KW-0472">Membrane</keyword>
<gene>
    <name evidence="10" type="ORF">PIB30_056354</name>
</gene>
<evidence type="ECO:0000256" key="6">
    <source>
        <dbReference type="ARBA" id="ARBA00048109"/>
    </source>
</evidence>
<comment type="catalytic activity">
    <reaction evidence="6">
        <text>an acyl-CoA + a 1,2-diacyl-sn-glycerol = a triacyl-sn-glycerol + CoA</text>
        <dbReference type="Rhea" id="RHEA:10868"/>
        <dbReference type="ChEBI" id="CHEBI:17815"/>
        <dbReference type="ChEBI" id="CHEBI:57287"/>
        <dbReference type="ChEBI" id="CHEBI:58342"/>
        <dbReference type="ChEBI" id="CHEBI:64615"/>
        <dbReference type="EC" id="2.3.1.20"/>
    </reaction>
</comment>
<dbReference type="InterPro" id="IPR023213">
    <property type="entry name" value="CAT-like_dom_sf"/>
</dbReference>
<dbReference type="InterPro" id="IPR004255">
    <property type="entry name" value="O-acyltransferase_WSD1_N"/>
</dbReference>